<dbReference type="Proteomes" id="UP000314982">
    <property type="component" value="Unassembled WGS sequence"/>
</dbReference>
<accession>A0A4W5MVG2</accession>
<organism evidence="3 4">
    <name type="scientific">Hucho hucho</name>
    <name type="common">huchen</name>
    <dbReference type="NCBI Taxonomy" id="62062"/>
    <lineage>
        <taxon>Eukaryota</taxon>
        <taxon>Metazoa</taxon>
        <taxon>Chordata</taxon>
        <taxon>Craniata</taxon>
        <taxon>Vertebrata</taxon>
        <taxon>Euteleostomi</taxon>
        <taxon>Actinopterygii</taxon>
        <taxon>Neopterygii</taxon>
        <taxon>Teleostei</taxon>
        <taxon>Protacanthopterygii</taxon>
        <taxon>Salmoniformes</taxon>
        <taxon>Salmonidae</taxon>
        <taxon>Salmoninae</taxon>
        <taxon>Hucho</taxon>
    </lineage>
</organism>
<reference evidence="3" key="2">
    <citation type="submission" date="2025-08" db="UniProtKB">
        <authorList>
            <consortium name="Ensembl"/>
        </authorList>
    </citation>
    <scope>IDENTIFICATION</scope>
</reference>
<evidence type="ECO:0000313" key="4">
    <source>
        <dbReference type="Proteomes" id="UP000314982"/>
    </source>
</evidence>
<dbReference type="SMART" id="SM01124">
    <property type="entry name" value="DBR1"/>
    <property type="match status" value="1"/>
</dbReference>
<name>A0A4W5MVG2_9TELE</name>
<dbReference type="PANTHER" id="PTHR12849">
    <property type="entry name" value="RNA LARIAT DEBRANCHING ENZYME"/>
    <property type="match status" value="1"/>
</dbReference>
<dbReference type="Pfam" id="PF05011">
    <property type="entry name" value="DBR1"/>
    <property type="match status" value="1"/>
</dbReference>
<dbReference type="GO" id="GO:0000398">
    <property type="term" value="P:mRNA splicing, via spliceosome"/>
    <property type="evidence" value="ECO:0007669"/>
    <property type="project" value="TreeGrafter"/>
</dbReference>
<dbReference type="GeneTree" id="ENSGT00510000047481"/>
<evidence type="ECO:0000259" key="2">
    <source>
        <dbReference type="SMART" id="SM01124"/>
    </source>
</evidence>
<dbReference type="STRING" id="62062.ENSHHUP00000041430"/>
<feature type="domain" description="Lariat debranching enzyme C-terminal" evidence="2">
    <location>
        <begin position="84"/>
        <end position="202"/>
    </location>
</feature>
<feature type="compositionally biased region" description="Acidic residues" evidence="1">
    <location>
        <begin position="215"/>
        <end position="228"/>
    </location>
</feature>
<evidence type="ECO:0000313" key="3">
    <source>
        <dbReference type="Ensembl" id="ENSHHUP00000041430.1"/>
    </source>
</evidence>
<proteinExistence type="predicted"/>
<dbReference type="Ensembl" id="ENSHHUT00000043022.1">
    <property type="protein sequence ID" value="ENSHHUP00000041430.1"/>
    <property type="gene ID" value="ENSHHUG00000025565.1"/>
</dbReference>
<feature type="region of interest" description="Disordered" evidence="1">
    <location>
        <begin position="209"/>
        <end position="254"/>
    </location>
</feature>
<evidence type="ECO:0000256" key="1">
    <source>
        <dbReference type="SAM" id="MobiDB-lite"/>
    </source>
</evidence>
<keyword evidence="4" id="KW-1185">Reference proteome</keyword>
<dbReference type="GO" id="GO:0005634">
    <property type="term" value="C:nucleus"/>
    <property type="evidence" value="ECO:0007669"/>
    <property type="project" value="TreeGrafter"/>
</dbReference>
<reference evidence="3" key="3">
    <citation type="submission" date="2025-09" db="UniProtKB">
        <authorList>
            <consortium name="Ensembl"/>
        </authorList>
    </citation>
    <scope>IDENTIFICATION</scope>
</reference>
<sequence length="254" mass="28104">GIFKGHDYRKGETLCSVYHIRNVFKLKQIQIPVDVFLTHDWPRGIYHNGSTGQLLSKKLFLRQEVESNTLGSPVAAELLVICTPPHQVCDAALRTTKFLSLDKCLPYRDFLQIVEVADRPGSSQGLEYDPDLLAVSPNYWNPPQNNGLHTRWDFSASEAAMMEAVGELGGELSIPENFSLTVYTTNLQTTQLCATQGLTDIYAQVGGQMDTGAPELEDDDVQSGDEPSEYPIDTSGLSSSYNPDEITIEEEEGE</sequence>
<dbReference type="AlphaFoldDB" id="A0A4W5MVG2"/>
<protein>
    <submittedName>
        <fullName evidence="3">Debranching RNA lariats 1</fullName>
    </submittedName>
</protein>
<dbReference type="PANTHER" id="PTHR12849:SF0">
    <property type="entry name" value="LARIAT DEBRANCHING ENZYME"/>
    <property type="match status" value="1"/>
</dbReference>
<dbReference type="InterPro" id="IPR007708">
    <property type="entry name" value="DBR1_C"/>
</dbReference>
<reference evidence="4" key="1">
    <citation type="submission" date="2018-06" db="EMBL/GenBank/DDBJ databases">
        <title>Genome assembly of Danube salmon.</title>
        <authorList>
            <person name="Macqueen D.J."/>
            <person name="Gundappa M.K."/>
        </authorList>
    </citation>
    <scope>NUCLEOTIDE SEQUENCE [LARGE SCALE GENOMIC DNA]</scope>
</reference>
<dbReference type="GO" id="GO:0008419">
    <property type="term" value="F:RNA lariat debranching enzyme activity"/>
    <property type="evidence" value="ECO:0007669"/>
    <property type="project" value="TreeGrafter"/>
</dbReference>